<dbReference type="Proteomes" id="UP001163603">
    <property type="component" value="Chromosome 11"/>
</dbReference>
<accession>A0ACC0XMU2</accession>
<organism evidence="1 2">
    <name type="scientific">Pistacia integerrima</name>
    <dbReference type="NCBI Taxonomy" id="434235"/>
    <lineage>
        <taxon>Eukaryota</taxon>
        <taxon>Viridiplantae</taxon>
        <taxon>Streptophyta</taxon>
        <taxon>Embryophyta</taxon>
        <taxon>Tracheophyta</taxon>
        <taxon>Spermatophyta</taxon>
        <taxon>Magnoliopsida</taxon>
        <taxon>eudicotyledons</taxon>
        <taxon>Gunneridae</taxon>
        <taxon>Pentapetalae</taxon>
        <taxon>rosids</taxon>
        <taxon>malvids</taxon>
        <taxon>Sapindales</taxon>
        <taxon>Anacardiaceae</taxon>
        <taxon>Pistacia</taxon>
    </lineage>
</organism>
<proteinExistence type="predicted"/>
<evidence type="ECO:0000313" key="1">
    <source>
        <dbReference type="EMBL" id="KAJ0019978.1"/>
    </source>
</evidence>
<reference evidence="2" key="1">
    <citation type="journal article" date="2023" name="G3 (Bethesda)">
        <title>Genome assembly and association tests identify interacting loci associated with vigor, precocity, and sex in interspecific pistachio rootstocks.</title>
        <authorList>
            <person name="Palmer W."/>
            <person name="Jacygrad E."/>
            <person name="Sagayaradj S."/>
            <person name="Cavanaugh K."/>
            <person name="Han R."/>
            <person name="Bertier L."/>
            <person name="Beede B."/>
            <person name="Kafkas S."/>
            <person name="Golino D."/>
            <person name="Preece J."/>
            <person name="Michelmore R."/>
        </authorList>
    </citation>
    <scope>NUCLEOTIDE SEQUENCE [LARGE SCALE GENOMIC DNA]</scope>
</reference>
<name>A0ACC0XMU2_9ROSI</name>
<keyword evidence="2" id="KW-1185">Reference proteome</keyword>
<protein>
    <submittedName>
        <fullName evidence="1">Uncharacterized protein</fullName>
    </submittedName>
</protein>
<sequence length="624" mass="69971">MAENKPEERKIPVFTVIKNGAILKNIFVINKPPPPPSPSITAVENEKNSVQDDEEEEEEILMVGRHPDCHIMLTHPSISRFHLQIHSKPSSQNLSVIDLSSVHGTWVSERKIESCVPVELNEGDTIKIGGSTRIYRLHWIPLSHAYDMDKPFVSPLDVPVAEEKEEENQVETHQVKVYGLLGKMMNAHFFHSVLVEKSEPFETGKCELTGSLIGKSELSGSLVVEPKEEQKCQGLNSFSTENCEQLEKKSHWWWKKMKKEFVSQSLDSFLEGIVSLFCDALSELLPETEIPFSGIVPIDLACPAGGNMSVPEEQQIDKDNKIPCHGSITEFMPETENLESSLRLEKNPRFTLPKGRHEQKEISSFCSFVLEESVNSSLPVGEVLTEITDNKNSQTPQSLFYTEGVEDQENSEIQTGRSGGKTTRSHSKADVELQIQEDIENKSISKILFAGFEEEEEEIFTPNKENFSPGTLPLKSLKRKGKLEKIKPSRSYRKSSSKVTIGPNIQPEEDLNFSSDKENQTPKVLQEQKLAGHAFRNQVNLKEVRAIMKKRAERVTFQSLVANSSGRRGSEASLSNATTRSSHSVNLSQTMKVTNSSSIGERRRSRAMVVDATTLLDKESRGLN</sequence>
<gene>
    <name evidence="1" type="ORF">Pint_31837</name>
</gene>
<evidence type="ECO:0000313" key="2">
    <source>
        <dbReference type="Proteomes" id="UP001163603"/>
    </source>
</evidence>
<dbReference type="EMBL" id="CM047746">
    <property type="protein sequence ID" value="KAJ0019978.1"/>
    <property type="molecule type" value="Genomic_DNA"/>
</dbReference>
<comment type="caution">
    <text evidence="1">The sequence shown here is derived from an EMBL/GenBank/DDBJ whole genome shotgun (WGS) entry which is preliminary data.</text>
</comment>